<evidence type="ECO:0000313" key="1">
    <source>
        <dbReference type="EMBL" id="ABM65604.1"/>
    </source>
</evidence>
<proteinExistence type="predicted"/>
<reference evidence="1" key="1">
    <citation type="submission" date="2006-11" db="EMBL/GenBank/DDBJ databases">
        <authorList>
            <person name="Bentley S.D."/>
        </authorList>
    </citation>
    <scope>NUCLEOTIDE SEQUENCE</scope>
</reference>
<reference evidence="1" key="3">
    <citation type="journal article" date="2007" name="Mol. Plant Pathol.">
        <title>Analyses of the secretomes of Erwinia amylovora and selected hrp mutants reveal novel type III secreted proteins and an effect of HrpJ on extracellular harpin levels.</title>
        <authorList>
            <person name="Nissinen R.M."/>
            <person name="Ytterberg A.J."/>
            <person name="Beer S.V."/>
            <person name="Bogdanove A.J."/>
            <person name="van Wijk K.J."/>
        </authorList>
    </citation>
    <scope>NUCLEOTIDE SEQUENCE</scope>
</reference>
<accession>A2I5X7</accession>
<sequence length="328" mass="36308">MSKMPSRHNLILIHKTDLIFSTPTGEPMPNFRIFGGSSSSASYNAIVEHYETDSKVHETHSASSLGLSGYQHREVVVSSGTMSALADASWANRVVKNVLPHGAGNQQHSIHATSGESWARMHLGYEKYSGGGITNHLKRAQKFQGGNCSVHASIAAAALKSKGVDRPICRMRIRLPEDNSHEFVMLGDHREPHFGERNTVVVDAWPAHPSASTLDQTVLHDASRGTHMALTDLMGQYRNETWDVSDTASRSDMALLRDVKVLNSDKLQKKLREQGLPALHSADLVSHALNDDSFGSFDVRVNTDPSTTYTRDSQYYGRSFDYLFNDHH</sequence>
<dbReference type="AlphaFoldDB" id="A2I5X7"/>
<gene>
    <name evidence="1" type="primary">eop3</name>
</gene>
<organism evidence="1">
    <name type="scientific">Erwinia amylovora</name>
    <name type="common">Fire blight bacteria</name>
    <dbReference type="NCBI Taxonomy" id="552"/>
    <lineage>
        <taxon>Bacteria</taxon>
        <taxon>Pseudomonadati</taxon>
        <taxon>Pseudomonadota</taxon>
        <taxon>Gammaproteobacteria</taxon>
        <taxon>Enterobacterales</taxon>
        <taxon>Erwiniaceae</taxon>
        <taxon>Erwinia</taxon>
    </lineage>
</organism>
<reference evidence="1" key="2">
    <citation type="submission" date="2006-11" db="EMBL/GenBank/DDBJ databases">
        <authorList>
            <person name="Nissinen R.M."/>
            <person name="Ytterberg A.J."/>
            <person name="Beer S.V."/>
            <person name="Bogdanove A.J."/>
            <person name="van Wijk K.J."/>
        </authorList>
    </citation>
    <scope>NUCLEOTIDE SEQUENCE</scope>
</reference>
<dbReference type="EMBL" id="EF107762">
    <property type="protein sequence ID" value="ABM65604.1"/>
    <property type="molecule type" value="Genomic_DNA"/>
</dbReference>
<protein>
    <submittedName>
        <fullName evidence="1">Eop3</fullName>
    </submittedName>
</protein>
<name>A2I5X7_ERWAM</name>